<dbReference type="KEGG" id="ehr:EHR_06795"/>
<accession>I6S0W9</accession>
<protein>
    <recommendedName>
        <fullName evidence="3">Transcriptional regulator</fullName>
    </recommendedName>
</protein>
<evidence type="ECO:0008006" key="3">
    <source>
        <dbReference type="Google" id="ProtNLM"/>
    </source>
</evidence>
<sequence>MMTKDPHKIAQGFFKEMTKEQLTNKQEIWLKETLQELTDRNDQ</sequence>
<dbReference type="EMBL" id="CP003504">
    <property type="protein sequence ID" value="AFM70295.1"/>
    <property type="molecule type" value="Genomic_DNA"/>
</dbReference>
<dbReference type="HOGENOM" id="CLU_3233288_0_0_9"/>
<evidence type="ECO:0000313" key="1">
    <source>
        <dbReference type="EMBL" id="AFM70295.1"/>
    </source>
</evidence>
<dbReference type="Proteomes" id="UP000002895">
    <property type="component" value="Chromosome"/>
</dbReference>
<evidence type="ECO:0000313" key="2">
    <source>
        <dbReference type="Proteomes" id="UP000002895"/>
    </source>
</evidence>
<reference evidence="1 2" key="1">
    <citation type="journal article" date="2012" name="J. Bacteriol.">
        <title>Genome sequence of Enterococcus hirae (Streptococcus faecalis) ATCC 9790, a model organism for the study of ion transport, bioenergetics, and copper homeostasis.</title>
        <authorList>
            <person name="Gaechter T."/>
            <person name="Wunderlin C."/>
            <person name="Schmidheini T."/>
            <person name="Solioz M."/>
        </authorList>
    </citation>
    <scope>NUCLEOTIDE SEQUENCE [LARGE SCALE GENOMIC DNA]</scope>
    <source>
        <strain evidence="2">ATCC 9790 / DSM 20160 / JCM 8729 / LMG 6399 / NBRC 3181 / NCIMB 6459 / NCDO 1258 / NCTC 12367 / WDCM 00089 / R</strain>
    </source>
</reference>
<dbReference type="AlphaFoldDB" id="I6S0W9"/>
<organism evidence="1 2">
    <name type="scientific">Enterococcus hirae (strain ATCC 9790 / DSM 20160 / JCM 8729 / LMG 6399 / NBRC 3181 / NCIMB 6459 / NCDO 1258 / NCTC 12367 / WDCM 00089 / R)</name>
    <dbReference type="NCBI Taxonomy" id="768486"/>
    <lineage>
        <taxon>Bacteria</taxon>
        <taxon>Bacillati</taxon>
        <taxon>Bacillota</taxon>
        <taxon>Bacilli</taxon>
        <taxon>Lactobacillales</taxon>
        <taxon>Enterococcaceae</taxon>
        <taxon>Enterococcus</taxon>
    </lineage>
</organism>
<gene>
    <name evidence="1" type="ordered locus">EHR_06795</name>
</gene>
<keyword evidence="2" id="KW-1185">Reference proteome</keyword>
<proteinExistence type="predicted"/>
<dbReference type="PATRIC" id="fig|768486.3.peg.1299"/>
<name>I6S0W9_ENTHA</name>